<organism evidence="1 2">
    <name type="scientific">Paractinoplanes ferrugineus</name>
    <dbReference type="NCBI Taxonomy" id="113564"/>
    <lineage>
        <taxon>Bacteria</taxon>
        <taxon>Bacillati</taxon>
        <taxon>Actinomycetota</taxon>
        <taxon>Actinomycetes</taxon>
        <taxon>Micromonosporales</taxon>
        <taxon>Micromonosporaceae</taxon>
        <taxon>Paractinoplanes</taxon>
    </lineage>
</organism>
<protein>
    <submittedName>
        <fullName evidence="1">Uncharacterized protein</fullName>
    </submittedName>
</protein>
<keyword evidence="2" id="KW-1185">Reference proteome</keyword>
<reference evidence="1" key="1">
    <citation type="submission" date="2021-01" db="EMBL/GenBank/DDBJ databases">
        <title>Whole genome shotgun sequence of Actinoplanes ferrugineus NBRC 15555.</title>
        <authorList>
            <person name="Komaki H."/>
            <person name="Tamura T."/>
        </authorList>
    </citation>
    <scope>NUCLEOTIDE SEQUENCE</scope>
    <source>
        <strain evidence="1">NBRC 15555</strain>
    </source>
</reference>
<evidence type="ECO:0000313" key="1">
    <source>
        <dbReference type="EMBL" id="GIE09858.1"/>
    </source>
</evidence>
<proteinExistence type="predicted"/>
<sequence length="106" mass="11262">MTKWHSAHQGGKEECFDPGQRFISFGRGQGSHQFGWGDNGCHDGGGWGGGWGGGGGWSGIQGCDDGPRWSGIQDCNDGPRWGGGQECHDGPRGLISFDHNSFLSCH</sequence>
<dbReference type="Proteomes" id="UP000598174">
    <property type="component" value="Unassembled WGS sequence"/>
</dbReference>
<comment type="caution">
    <text evidence="1">The sequence shown here is derived from an EMBL/GenBank/DDBJ whole genome shotgun (WGS) entry which is preliminary data.</text>
</comment>
<dbReference type="RefSeq" id="WP_203816441.1">
    <property type="nucleotide sequence ID" value="NZ_BAAABP010000007.1"/>
</dbReference>
<accession>A0A919MBM0</accession>
<evidence type="ECO:0000313" key="2">
    <source>
        <dbReference type="Proteomes" id="UP000598174"/>
    </source>
</evidence>
<name>A0A919MBM0_9ACTN</name>
<gene>
    <name evidence="1" type="ORF">Afe05nite_16980</name>
</gene>
<dbReference type="EMBL" id="BOMM01000012">
    <property type="protein sequence ID" value="GIE09858.1"/>
    <property type="molecule type" value="Genomic_DNA"/>
</dbReference>
<dbReference type="AlphaFoldDB" id="A0A919MBM0"/>